<name>A0A835DZB6_9POAL</name>
<evidence type="ECO:0000313" key="3">
    <source>
        <dbReference type="Proteomes" id="UP000636709"/>
    </source>
</evidence>
<dbReference type="InterPro" id="IPR050796">
    <property type="entry name" value="SCF_F-box_component"/>
</dbReference>
<keyword evidence="3" id="KW-1185">Reference proteome</keyword>
<dbReference type="OrthoDB" id="713288at2759"/>
<comment type="caution">
    <text evidence="2">The sequence shown here is derived from an EMBL/GenBank/DDBJ whole genome shotgun (WGS) entry which is preliminary data.</text>
</comment>
<gene>
    <name evidence="2" type="ORF">HU200_063288</name>
</gene>
<sequence>MLPTDPLFHEFHVAAGGSDDDDLMRLRRPLIDREPQVSSRQRYAGTCNGVVVLAADSFYSSTTTVVLFNPAITGGEVVVGISDNDRGQLGWFGRRRVSGFGYGPTGLRHKLLLAKLGDRYGVDDKQVYHATELLAYTLNFDRDSADDQQPRCRKVVMSSGRSSVKISGPSVYLDGKIYLLADHSRVLAFDVDKETVTDIELPGERVPDGGRHAKSELMEMSGRLCVATAAGEGSIALWLLITAAGEQKWEQRCVLPRGQGQGQVRANPFPSLAGAWDCGGVLVLLFEGLTKKKEPDVILYDTRATTKKKASEPLRLHVPRVVAESEQRRSTAHVFCWGYRPTLVSPGIIIGRGGAPPPRQRRDGVVAALNPVLERDVKTGRERTLDTVCFMDFLHHIMRQLPDKLNEVVGECNRSSLPFSLR</sequence>
<dbReference type="Pfam" id="PF08268">
    <property type="entry name" value="FBA_3"/>
    <property type="match status" value="1"/>
</dbReference>
<evidence type="ECO:0000313" key="2">
    <source>
        <dbReference type="EMBL" id="KAF8651770.1"/>
    </source>
</evidence>
<dbReference type="NCBIfam" id="TIGR01640">
    <property type="entry name" value="F_box_assoc_1"/>
    <property type="match status" value="1"/>
</dbReference>
<evidence type="ECO:0000259" key="1">
    <source>
        <dbReference type="Pfam" id="PF08268"/>
    </source>
</evidence>
<dbReference type="Proteomes" id="UP000636709">
    <property type="component" value="Unassembled WGS sequence"/>
</dbReference>
<accession>A0A835DZB6</accession>
<dbReference type="InterPro" id="IPR013187">
    <property type="entry name" value="F-box-assoc_dom_typ3"/>
</dbReference>
<reference evidence="2" key="1">
    <citation type="submission" date="2020-07" db="EMBL/GenBank/DDBJ databases">
        <title>Genome sequence and genetic diversity analysis of an under-domesticated orphan crop, white fonio (Digitaria exilis).</title>
        <authorList>
            <person name="Bennetzen J.L."/>
            <person name="Chen S."/>
            <person name="Ma X."/>
            <person name="Wang X."/>
            <person name="Yssel A.E.J."/>
            <person name="Chaluvadi S.R."/>
            <person name="Johnson M."/>
            <person name="Gangashetty P."/>
            <person name="Hamidou F."/>
            <person name="Sanogo M.D."/>
            <person name="Zwaenepoel A."/>
            <person name="Wallace J."/>
            <person name="Van De Peer Y."/>
            <person name="Van Deynze A."/>
        </authorList>
    </citation>
    <scope>NUCLEOTIDE SEQUENCE</scope>
    <source>
        <tissue evidence="2">Leaves</tissue>
    </source>
</reference>
<dbReference type="PANTHER" id="PTHR31672">
    <property type="entry name" value="BNACNNG10540D PROTEIN"/>
    <property type="match status" value="1"/>
</dbReference>
<feature type="domain" description="F-box associated beta-propeller type 3" evidence="1">
    <location>
        <begin position="98"/>
        <end position="301"/>
    </location>
</feature>
<dbReference type="InterPro" id="IPR017451">
    <property type="entry name" value="F-box-assoc_interact_dom"/>
</dbReference>
<dbReference type="EMBL" id="JACEFO010002676">
    <property type="protein sequence ID" value="KAF8651770.1"/>
    <property type="molecule type" value="Genomic_DNA"/>
</dbReference>
<proteinExistence type="predicted"/>
<organism evidence="2 3">
    <name type="scientific">Digitaria exilis</name>
    <dbReference type="NCBI Taxonomy" id="1010633"/>
    <lineage>
        <taxon>Eukaryota</taxon>
        <taxon>Viridiplantae</taxon>
        <taxon>Streptophyta</taxon>
        <taxon>Embryophyta</taxon>
        <taxon>Tracheophyta</taxon>
        <taxon>Spermatophyta</taxon>
        <taxon>Magnoliopsida</taxon>
        <taxon>Liliopsida</taxon>
        <taxon>Poales</taxon>
        <taxon>Poaceae</taxon>
        <taxon>PACMAD clade</taxon>
        <taxon>Panicoideae</taxon>
        <taxon>Panicodae</taxon>
        <taxon>Paniceae</taxon>
        <taxon>Anthephorinae</taxon>
        <taxon>Digitaria</taxon>
    </lineage>
</organism>
<protein>
    <recommendedName>
        <fullName evidence="1">F-box associated beta-propeller type 3 domain-containing protein</fullName>
    </recommendedName>
</protein>
<dbReference type="AlphaFoldDB" id="A0A835DZB6"/>